<comment type="caution">
    <text evidence="3">The sequence shown here is derived from an EMBL/GenBank/DDBJ whole genome shotgun (WGS) entry which is preliminary data.</text>
</comment>
<protein>
    <submittedName>
        <fullName evidence="3">Thioesterase</fullName>
    </submittedName>
</protein>
<dbReference type="InterPro" id="IPR001031">
    <property type="entry name" value="Thioesterase"/>
</dbReference>
<dbReference type="InterPro" id="IPR029058">
    <property type="entry name" value="AB_hydrolase_fold"/>
</dbReference>
<accession>A0A6G3WVW6</accession>
<proteinExistence type="inferred from homology"/>
<dbReference type="Pfam" id="PF00975">
    <property type="entry name" value="Thioesterase"/>
    <property type="match status" value="1"/>
</dbReference>
<evidence type="ECO:0000259" key="2">
    <source>
        <dbReference type="Pfam" id="PF00975"/>
    </source>
</evidence>
<name>A0A6G3WVW6_9ACTN</name>
<sequence length="130" mass="14129">LTPRALHEQGDEALIEEVRRLGGTDESILRDPDLREIILPAIRGDFTIVGTYGPRPADPVGCPVYGYVGDDDPGASVEDMSAWSDVAPGGFRLDVLPGGHFYLVEQHEPLLRSVLARLHPADDGPRPPRP</sequence>
<comment type="similarity">
    <text evidence="1">Belongs to the thioesterase family.</text>
</comment>
<feature type="non-terminal residue" evidence="3">
    <location>
        <position position="1"/>
    </location>
</feature>
<dbReference type="PANTHER" id="PTHR11487">
    <property type="entry name" value="THIOESTERASE"/>
    <property type="match status" value="1"/>
</dbReference>
<evidence type="ECO:0000256" key="1">
    <source>
        <dbReference type="ARBA" id="ARBA00007169"/>
    </source>
</evidence>
<evidence type="ECO:0000313" key="3">
    <source>
        <dbReference type="EMBL" id="NEE09679.1"/>
    </source>
</evidence>
<dbReference type="SUPFAM" id="SSF53474">
    <property type="entry name" value="alpha/beta-Hydrolases"/>
    <property type="match status" value="1"/>
</dbReference>
<dbReference type="EMBL" id="JAAGMN010002477">
    <property type="protein sequence ID" value="NEE09679.1"/>
    <property type="molecule type" value="Genomic_DNA"/>
</dbReference>
<dbReference type="InterPro" id="IPR012223">
    <property type="entry name" value="TEII"/>
</dbReference>
<feature type="domain" description="Thioesterase" evidence="2">
    <location>
        <begin position="4"/>
        <end position="115"/>
    </location>
</feature>
<dbReference type="AlphaFoldDB" id="A0A6G3WVW6"/>
<reference evidence="3" key="1">
    <citation type="submission" date="2020-01" db="EMBL/GenBank/DDBJ databases">
        <title>Insect and environment-associated Actinomycetes.</title>
        <authorList>
            <person name="Currrie C."/>
            <person name="Chevrette M."/>
            <person name="Carlson C."/>
            <person name="Stubbendieck R."/>
            <person name="Wendt-Pienkowski E."/>
        </authorList>
    </citation>
    <scope>NUCLEOTIDE SEQUENCE</scope>
    <source>
        <strain evidence="3">SID7499</strain>
    </source>
</reference>
<gene>
    <name evidence="3" type="ORF">G3M58_24920</name>
</gene>
<organism evidence="3">
    <name type="scientific">Streptomyces sp. SID7499</name>
    <dbReference type="NCBI Taxonomy" id="2706086"/>
    <lineage>
        <taxon>Bacteria</taxon>
        <taxon>Bacillati</taxon>
        <taxon>Actinomycetota</taxon>
        <taxon>Actinomycetes</taxon>
        <taxon>Kitasatosporales</taxon>
        <taxon>Streptomycetaceae</taxon>
        <taxon>Streptomyces</taxon>
    </lineage>
</organism>
<dbReference type="Gene3D" id="3.40.50.1820">
    <property type="entry name" value="alpha/beta hydrolase"/>
    <property type="match status" value="1"/>
</dbReference>
<dbReference type="GO" id="GO:0008610">
    <property type="term" value="P:lipid biosynthetic process"/>
    <property type="evidence" value="ECO:0007669"/>
    <property type="project" value="TreeGrafter"/>
</dbReference>
<dbReference type="PANTHER" id="PTHR11487:SF0">
    <property type="entry name" value="S-ACYL FATTY ACID SYNTHASE THIOESTERASE, MEDIUM CHAIN"/>
    <property type="match status" value="1"/>
</dbReference>